<evidence type="ECO:0000313" key="2">
    <source>
        <dbReference type="EMBL" id="QQX52556.1"/>
    </source>
</evidence>
<dbReference type="InterPro" id="IPR010546">
    <property type="entry name" value="DUF1120"/>
</dbReference>
<proteinExistence type="predicted"/>
<dbReference type="RefSeq" id="WP_099064341.1">
    <property type="nucleotide sequence ID" value="NZ_CBCPIO010000009.1"/>
</dbReference>
<accession>A0A7U0N4W9</accession>
<evidence type="ECO:0000256" key="1">
    <source>
        <dbReference type="SAM" id="SignalP"/>
    </source>
</evidence>
<name>A0A7U0N4W9_SERPR</name>
<dbReference type="Pfam" id="PF06551">
    <property type="entry name" value="DUF1120"/>
    <property type="match status" value="1"/>
</dbReference>
<evidence type="ECO:0000313" key="3">
    <source>
        <dbReference type="Proteomes" id="UP000596176"/>
    </source>
</evidence>
<dbReference type="EMBL" id="CP068391">
    <property type="protein sequence ID" value="QQX52556.1"/>
    <property type="molecule type" value="Genomic_DNA"/>
</dbReference>
<feature type="signal peptide" evidence="1">
    <location>
        <begin position="1"/>
        <end position="23"/>
    </location>
</feature>
<dbReference type="Proteomes" id="UP000596176">
    <property type="component" value="Chromosome"/>
</dbReference>
<feature type="chain" id="PRO_5031427012" evidence="1">
    <location>
        <begin position="24"/>
        <end position="235"/>
    </location>
</feature>
<protein>
    <submittedName>
        <fullName evidence="2">DUF1120 domain-containing protein</fullName>
    </submittedName>
</protein>
<gene>
    <name evidence="2" type="ORF">JKX24_20615</name>
</gene>
<dbReference type="AlphaFoldDB" id="A0A7U0N4W9"/>
<reference evidence="2 3" key="1">
    <citation type="submission" date="2021-01" db="EMBL/GenBank/DDBJ databases">
        <title>Chromosome sequence of Serratia proteamaculans strain 94 rif-r, isolated from spoiled beef.</title>
        <authorList>
            <person name="Zaytseva Y.V."/>
            <person name="Iablokov S.N."/>
            <person name="Klyukina A."/>
        </authorList>
    </citation>
    <scope>NUCLEOTIDE SEQUENCE [LARGE SCALE GENOMIC DNA]</scope>
    <source>
        <strain evidence="2 3">94 rif-r</strain>
    </source>
</reference>
<sequence>MKKTLLATTLATITLFSVFSAYSADSVDLKVGGTLLPKACTPTLSSGGIIDYGTIKTNTLKSDAYTILDIKSLDFSIVCDNKAKVALKAINGRRNSLAGAPEGSGGGGTPPVNLFGKPLSTNGAVGLGMDGTKKIGGYIARFKHGSFTADGTAVDIIASSNYGKTWFKAIYGDVYYGHVVLQQSWAVKGTEFPPIEFKTLGGKLEVQAYINKTSGMDISKPIKLDGQTTLELIYL</sequence>
<organism evidence="2 3">
    <name type="scientific">Serratia proteamaculans</name>
    <dbReference type="NCBI Taxonomy" id="28151"/>
    <lineage>
        <taxon>Bacteria</taxon>
        <taxon>Pseudomonadati</taxon>
        <taxon>Pseudomonadota</taxon>
        <taxon>Gammaproteobacteria</taxon>
        <taxon>Enterobacterales</taxon>
        <taxon>Yersiniaceae</taxon>
        <taxon>Serratia</taxon>
    </lineage>
</organism>
<keyword evidence="1" id="KW-0732">Signal</keyword>